<reference evidence="2" key="1">
    <citation type="journal article" date="2020" name="Nature">
        <title>Giant virus diversity and host interactions through global metagenomics.</title>
        <authorList>
            <person name="Schulz F."/>
            <person name="Roux S."/>
            <person name="Paez-Espino D."/>
            <person name="Jungbluth S."/>
            <person name="Walsh D.A."/>
            <person name="Denef V.J."/>
            <person name="McMahon K.D."/>
            <person name="Konstantinidis K.T."/>
            <person name="Eloe-Fadrosh E.A."/>
            <person name="Kyrpides N.C."/>
            <person name="Woyke T."/>
        </authorList>
    </citation>
    <scope>NUCLEOTIDE SEQUENCE</scope>
    <source>
        <strain evidence="2">GVMAG-M-3300027759-42</strain>
    </source>
</reference>
<dbReference type="EMBL" id="MN740447">
    <property type="protein sequence ID" value="QHU26992.1"/>
    <property type="molecule type" value="Genomic_DNA"/>
</dbReference>
<evidence type="ECO:0000256" key="1">
    <source>
        <dbReference type="SAM" id="MobiDB-lite"/>
    </source>
</evidence>
<accession>A0A6C0LCL2</accession>
<organism evidence="2">
    <name type="scientific">viral metagenome</name>
    <dbReference type="NCBI Taxonomy" id="1070528"/>
    <lineage>
        <taxon>unclassified sequences</taxon>
        <taxon>metagenomes</taxon>
        <taxon>organismal metagenomes</taxon>
    </lineage>
</organism>
<name>A0A6C0LCL2_9ZZZZ</name>
<protein>
    <recommendedName>
        <fullName evidence="3">CCHC-type domain-containing protein</fullName>
    </recommendedName>
</protein>
<evidence type="ECO:0008006" key="3">
    <source>
        <dbReference type="Google" id="ProtNLM"/>
    </source>
</evidence>
<feature type="region of interest" description="Disordered" evidence="1">
    <location>
        <begin position="120"/>
        <end position="146"/>
    </location>
</feature>
<dbReference type="AlphaFoldDB" id="A0A6C0LCL2"/>
<proteinExistence type="predicted"/>
<sequence length="146" mass="17541">MSCNYCRKPGQFKKTCPKLLNKPVDPAYESAMKKGLFEPLTKEEERAVSAHNRARLYAAEHRKAFLEREQHRKKPGEDQGAYMFRCFKRKRDARTVARVVTPEEQDQWLRNERNYFEEMKRDRESSALWEKDEEERQAMHAKMTLR</sequence>
<evidence type="ECO:0000313" key="2">
    <source>
        <dbReference type="EMBL" id="QHU26992.1"/>
    </source>
</evidence>